<reference evidence="1 2" key="1">
    <citation type="submission" date="2017-09" db="EMBL/GenBank/DDBJ databases">
        <title>Depth-based differentiation of microbial function through sediment-hosted aquifers and enrichment of novel symbionts in the deep terrestrial subsurface.</title>
        <authorList>
            <person name="Probst A.J."/>
            <person name="Ladd B."/>
            <person name="Jarett J.K."/>
            <person name="Geller-Mcgrath D.E."/>
            <person name="Sieber C.M."/>
            <person name="Emerson J.B."/>
            <person name="Anantharaman K."/>
            <person name="Thomas B.C."/>
            <person name="Malmstrom R."/>
            <person name="Stieglmeier M."/>
            <person name="Klingl A."/>
            <person name="Woyke T."/>
            <person name="Ryan C.M."/>
            <person name="Banfield J.F."/>
        </authorList>
    </citation>
    <scope>NUCLEOTIDE SEQUENCE [LARGE SCALE GENOMIC DNA]</scope>
    <source>
        <strain evidence="1">CG22_combo_CG10-13_8_21_14_all_01_47_9</strain>
    </source>
</reference>
<feature type="non-terminal residue" evidence="1">
    <location>
        <position position="1"/>
    </location>
</feature>
<gene>
    <name evidence="1" type="ORF">COW80_02395</name>
</gene>
<dbReference type="AlphaFoldDB" id="A0A2H0E0W2"/>
<proteinExistence type="predicted"/>
<dbReference type="Proteomes" id="UP000229981">
    <property type="component" value="Unassembled WGS sequence"/>
</dbReference>
<dbReference type="EMBL" id="PCTU01000061">
    <property type="protein sequence ID" value="PIP88062.1"/>
    <property type="molecule type" value="Genomic_DNA"/>
</dbReference>
<evidence type="ECO:0000313" key="2">
    <source>
        <dbReference type="Proteomes" id="UP000229981"/>
    </source>
</evidence>
<accession>A0A2H0E0W2</accession>
<organism evidence="1 2">
    <name type="scientific">Candidatus Beckwithbacteria bacterium CG22_combo_CG10-13_8_21_14_all_01_47_9</name>
    <dbReference type="NCBI Taxonomy" id="1974496"/>
    <lineage>
        <taxon>Bacteria</taxon>
        <taxon>Candidatus Beckwithiibacteriota</taxon>
    </lineage>
</organism>
<evidence type="ECO:0000313" key="1">
    <source>
        <dbReference type="EMBL" id="PIP88062.1"/>
    </source>
</evidence>
<comment type="caution">
    <text evidence="1">The sequence shown here is derived from an EMBL/GenBank/DDBJ whole genome shotgun (WGS) entry which is preliminary data.</text>
</comment>
<name>A0A2H0E0W2_9BACT</name>
<protein>
    <submittedName>
        <fullName evidence="1">Uncharacterized protein</fullName>
    </submittedName>
</protein>
<sequence length="109" mass="12232">QNKTPFLHRSGSVIIKLQESDLLNDSLLKSLGLLQKEAKIDAVWVEDIQDEKSLLKLKELAAENIKIIAENSLMADYQIGHDALHVQEVNESAFSLITQMQPKVILLDP</sequence>
<feature type="non-terminal residue" evidence="1">
    <location>
        <position position="109"/>
    </location>
</feature>